<feature type="domain" description="Mub B2-like" evidence="4">
    <location>
        <begin position="481"/>
        <end position="576"/>
    </location>
</feature>
<feature type="domain" description="Mub B2-like" evidence="4">
    <location>
        <begin position="772"/>
        <end position="868"/>
    </location>
</feature>
<evidence type="ECO:0000256" key="1">
    <source>
        <dbReference type="ARBA" id="ARBA00022729"/>
    </source>
</evidence>
<keyword evidence="1" id="KW-0732">Signal</keyword>
<dbReference type="Proteomes" id="UP000463931">
    <property type="component" value="Chromosome"/>
</dbReference>
<dbReference type="InterPro" id="IPR005877">
    <property type="entry name" value="YSIRK_signal_dom"/>
</dbReference>
<dbReference type="RefSeq" id="WP_163587655.1">
    <property type="nucleotide sequence ID" value="NZ_CP040852.1"/>
</dbReference>
<evidence type="ECO:0000256" key="2">
    <source>
        <dbReference type="SAM" id="MobiDB-lite"/>
    </source>
</evidence>
<protein>
    <submittedName>
        <fullName evidence="5">YSIRK-type signal peptide-containing protein</fullName>
    </submittedName>
</protein>
<feature type="domain" description="Mub B2-like" evidence="4">
    <location>
        <begin position="968"/>
        <end position="1064"/>
    </location>
</feature>
<feature type="compositionally biased region" description="Low complexity" evidence="2">
    <location>
        <begin position="1569"/>
        <end position="1583"/>
    </location>
</feature>
<feature type="domain" description="Mub B2-like" evidence="4">
    <location>
        <begin position="680"/>
        <end position="769"/>
    </location>
</feature>
<feature type="domain" description="Mub B2-like" evidence="4">
    <location>
        <begin position="870"/>
        <end position="966"/>
    </location>
</feature>
<feature type="domain" description="Mub B2-like" evidence="4">
    <location>
        <begin position="1162"/>
        <end position="1257"/>
    </location>
</feature>
<feature type="domain" description="Mub B2-like" evidence="4">
    <location>
        <begin position="1385"/>
        <end position="1456"/>
    </location>
</feature>
<feature type="domain" description="Mub B2-like" evidence="4">
    <location>
        <begin position="382"/>
        <end position="478"/>
    </location>
</feature>
<feature type="domain" description="Mub B2-like" evidence="4">
    <location>
        <begin position="1265"/>
        <end position="1353"/>
    </location>
</feature>
<feature type="domain" description="Mub B2-like" evidence="4">
    <location>
        <begin position="578"/>
        <end position="674"/>
    </location>
</feature>
<dbReference type="Pfam" id="PF17966">
    <property type="entry name" value="Muc_B2"/>
    <property type="match status" value="14"/>
</dbReference>
<reference evidence="5 6" key="1">
    <citation type="journal article" date="2019" name="Nat. Med.">
        <title>Preventing dysbiosis of the neonatal mouse intestinal microbiome protects against late-onset sepsis.</title>
        <authorList>
            <person name="Singer J.R."/>
            <person name="Blosser E.G."/>
            <person name="Zindl C.L."/>
            <person name="Silberger D.J."/>
            <person name="Conlan S."/>
            <person name="Laufer V.A."/>
            <person name="DiToro D."/>
            <person name="Deming C."/>
            <person name="Kumar R."/>
            <person name="Morrow C.D."/>
            <person name="Segre J.A."/>
            <person name="Gray M.J."/>
            <person name="Randolph D.A."/>
            <person name="Weaver C.T."/>
        </authorList>
    </citation>
    <scope>NUCLEOTIDE SEQUENCE [LARGE SCALE GENOMIC DNA]</scope>
    <source>
        <strain evidence="5 6">V10</strain>
    </source>
</reference>
<feature type="domain" description="Mub B2-like" evidence="4">
    <location>
        <begin position="187"/>
        <end position="282"/>
    </location>
</feature>
<feature type="domain" description="Mub B2-like" evidence="4">
    <location>
        <begin position="1459"/>
        <end position="1550"/>
    </location>
</feature>
<dbReference type="Gene3D" id="2.60.40.4300">
    <property type="match status" value="15"/>
</dbReference>
<proteinExistence type="predicted"/>
<evidence type="ECO:0000259" key="3">
    <source>
        <dbReference type="Pfam" id="PF04650"/>
    </source>
</evidence>
<gene>
    <name evidence="5" type="ORF">FEE40_03430</name>
</gene>
<feature type="domain" description="Mub B2-like" evidence="4">
    <location>
        <begin position="286"/>
        <end position="380"/>
    </location>
</feature>
<evidence type="ECO:0000313" key="6">
    <source>
        <dbReference type="Proteomes" id="UP000463931"/>
    </source>
</evidence>
<name>A0AAE7BPJ6_9LACO</name>
<dbReference type="EMBL" id="CP040852">
    <property type="protein sequence ID" value="QIA89302.1"/>
    <property type="molecule type" value="Genomic_DNA"/>
</dbReference>
<accession>A0AAE7BPJ6</accession>
<sequence>MLSKNNKQLMVEKQAAKKQRYGLRKLSIGVASVLLGMTFLGAGSISAAENENLETAKTENQVEAVSDPLNEQTEITLTPQAEAEKQTDGQAYEEKAVTRTINLYKDGELVDTKVQIVNFHKILGTWYVKNDGVVGVKTGQFEAYDIPEQAGYTAQVNGVAVDKVDNMSVTADTPNQVVDVYYVANTKTYTEERVITRTINIWHDDKLFDVIRQEEVFTREVTENLTTGEKTYGAWDEPTKMFDEVTLPQYEGYKHTEGTVQKRCIVNPNSKNIVNDIKYTAEKEISEETRTVERVINLYKDGEHIETVKQSVTFTREVIKNLVTNKIEYGEWIAEDGKDHWDEYKAKELENYELENGVVDKKEVTADTPSETVSINYKAKVETVTEEDTVKRVINIYQDGKKVDEVTQVVEFSREVKKNLVTGETEYGEWVAKDGKDNWDAFDAPEYENYTTDTVKIDNKTVKPGMEDEEVSINYTSKVETVTEYDTVKRVISTYQDGKKVDEVTQSVTFSREVKKNLVTGKTEWGEWVAKDGKDNWDAFDAPEYENYTTNTVKIDNKTVKPGMEDEEVSINYTSKVETTTEYDTVKRVISIYQDGKKVDEVTQVVEFSREVKKNLVTGETEYGEWIAKDGKDNWDAFDAPEYENYTTDTVKIDNEVVKPGMADQEVSINYTAKIDTRIEERFVQRTIILHLPNGETKKVTQDVTFKREVRKNLVTGEEVYGAWGMEKITFPEYEVPKIENYTPTMDKVEATVVTPDTQSWTVDIYYEAAIETTTEYDTVKRVISIYHDGKKVDEVTQSVTFSREVKKNLATGEVTYGEWVAKDGKDIWDAFDAPEYENYTTDTIKIDNKTVKPGMEDEEAAIYYTSKVETTTEYDTVKRVINIYHDGKKVNEVTQSVTFSREVKKNLATGEVTYGEWVAKDGKDIWEAFDAPEYENYTTDTVKIDNKSVKPGMEDEEAAIYYTSKVETTTEYDTVKRVISIYQDGKKVDEVTQSVTFSREVKKNLATGEVTYGEWVAKDGKDIWDAFDAPEYENYTTDTVKIDNKAVKPGMEDEEAAIYYTSKVETRIEYSTVKRVIGIYQDGKKVDEVTQSVTFKREVKKNLATGEETYGDWDRPEDIWEAFDAPEYENYTTDTVKIDNKTVKPEMEDEEAAIYYTSKVETKTEYDTVKRVISIYQDGKKVDEVTQSVTFSREVKKNLATGEVTYGEWVAKDGKNIWDAFDAPEYENYTTDTVKIDNKSVKPGMEDEEAAIYYTSIVETELEECVVDRTIILNLPNGMKREHVQSVTFKREVKKNLATGEVTYGEWDLLPTELEAYAPPKFEGYVASVEEVEAIIVDPDSQSTTVEVDYYKIDQQTKEVKRTFTVRVVDGVLPRVGTFGGDGSQHVQSVRFVRNVYLNAAGEIVATGDWEKAEETFEGFGIPQLEGYTTRRTAIEAQTVTPDMEDMEDEILYVAYATHEDTKVVTRTITITDPDGKTHVVEQKATFTRQVLIDQFTGQKTLGDWSVDQSKLEGITLPEFNGYKPSQQVDPLEVSPDSEDSELTITYEKVDQDTPTGPDNGDNEKPDAPTGPDNGNNGTPDNGADKDPEVTGGINNGGLENAKDELNSEVADQILNLSIKSNKDNGTMLKNMDSGQKGSNTKGLATQKDGNVASELPALGDETEVKGLGALLAALACTPLFLGAKGKKRKN</sequence>
<organism evidence="5 6">
    <name type="scientific">Ligilactobacillus murinus</name>
    <dbReference type="NCBI Taxonomy" id="1622"/>
    <lineage>
        <taxon>Bacteria</taxon>
        <taxon>Bacillati</taxon>
        <taxon>Bacillota</taxon>
        <taxon>Bacilli</taxon>
        <taxon>Lactobacillales</taxon>
        <taxon>Lactobacillaceae</taxon>
        <taxon>Ligilactobacillus</taxon>
    </lineage>
</organism>
<evidence type="ECO:0000313" key="5">
    <source>
        <dbReference type="EMBL" id="QIA89302.1"/>
    </source>
</evidence>
<dbReference type="NCBIfam" id="TIGR01168">
    <property type="entry name" value="YSIRK_signal"/>
    <property type="match status" value="1"/>
</dbReference>
<feature type="region of interest" description="Disordered" evidence="2">
    <location>
        <begin position="1519"/>
        <end position="1606"/>
    </location>
</feature>
<feature type="domain" description="YSIRK Gram-positive signal peptide" evidence="3">
    <location>
        <begin position="17"/>
        <end position="41"/>
    </location>
</feature>
<dbReference type="Pfam" id="PF04650">
    <property type="entry name" value="YSIRK_signal"/>
    <property type="match status" value="1"/>
</dbReference>
<dbReference type="InterPro" id="IPR041495">
    <property type="entry name" value="Mub_B2"/>
</dbReference>
<feature type="domain" description="Mub B2-like" evidence="4">
    <location>
        <begin position="1072"/>
        <end position="1160"/>
    </location>
</feature>
<evidence type="ECO:0000259" key="4">
    <source>
        <dbReference type="Pfam" id="PF17966"/>
    </source>
</evidence>